<comment type="caution">
    <text evidence="1">The sequence shown here is derived from an EMBL/GenBank/DDBJ whole genome shotgun (WGS) entry which is preliminary data.</text>
</comment>
<dbReference type="RefSeq" id="WP_012039325.1">
    <property type="nucleotide sequence ID" value="NZ_CP033724.1"/>
</dbReference>
<keyword evidence="2" id="KW-1185">Reference proteome</keyword>
<organism evidence="1 2">
    <name type="scientific">Clavibacter michiganensis subsp. michiganensis</name>
    <dbReference type="NCBI Taxonomy" id="33013"/>
    <lineage>
        <taxon>Bacteria</taxon>
        <taxon>Bacillati</taxon>
        <taxon>Actinomycetota</taxon>
        <taxon>Actinomycetes</taxon>
        <taxon>Micrococcales</taxon>
        <taxon>Microbacteriaceae</taxon>
        <taxon>Clavibacter</taxon>
    </lineage>
</organism>
<dbReference type="InterPro" id="IPR006640">
    <property type="entry name" value="SprT-like_domain"/>
</dbReference>
<dbReference type="Proteomes" id="UP000195062">
    <property type="component" value="Unassembled WGS sequence"/>
</dbReference>
<gene>
    <name evidence="1" type="ORF">CMMCAS07_03685</name>
</gene>
<protein>
    <submittedName>
        <fullName evidence="1">SprT-like family protein</fullName>
    </submittedName>
</protein>
<dbReference type="OMA" id="FDDAKTR"/>
<accession>A0A225CIM2</accession>
<dbReference type="GO" id="GO:0006950">
    <property type="term" value="P:response to stress"/>
    <property type="evidence" value="ECO:0007669"/>
    <property type="project" value="UniProtKB-ARBA"/>
</dbReference>
<sequence length="170" mass="18556">MADLARVRIWAEALISLHLDPSWTFAFDHARTRAGACHYGEKRITVSRHLAGRFEDDEIHQVLLHEVAHALAGSRAGHGPRWKKVAAELGYEGSRLHSGAVAEELAPWVGACPAGHAHFRYRKPTRPLACGLCSKRFDKAHLIAWTKREVPSGAAASGRAAGTDRREGAA</sequence>
<dbReference type="SMART" id="SM00731">
    <property type="entry name" value="SprT"/>
    <property type="match status" value="1"/>
</dbReference>
<dbReference type="AlphaFoldDB" id="A0A225CIM2"/>
<evidence type="ECO:0000313" key="1">
    <source>
        <dbReference type="EMBL" id="OUE04024.1"/>
    </source>
</evidence>
<proteinExistence type="predicted"/>
<name>A0A225CIM2_CLAMM</name>
<dbReference type="GeneID" id="92948639"/>
<dbReference type="Pfam" id="PF10263">
    <property type="entry name" value="SprT-like"/>
    <property type="match status" value="1"/>
</dbReference>
<dbReference type="EMBL" id="MDHH01000001">
    <property type="protein sequence ID" value="OUE04024.1"/>
    <property type="molecule type" value="Genomic_DNA"/>
</dbReference>
<reference evidence="1 2" key="1">
    <citation type="submission" date="2016-08" db="EMBL/GenBank/DDBJ databases">
        <title>Genome sequence of Clavibacter michiganensis subsp. michiganensis strain CASJ007.</title>
        <authorList>
            <person name="Thapa S.P."/>
            <person name="Coaker G."/>
        </authorList>
    </citation>
    <scope>NUCLEOTIDE SEQUENCE [LARGE SCALE GENOMIC DNA]</scope>
    <source>
        <strain evidence="1">CASJ007</strain>
    </source>
</reference>
<evidence type="ECO:0000313" key="2">
    <source>
        <dbReference type="Proteomes" id="UP000195062"/>
    </source>
</evidence>
<dbReference type="Gene3D" id="3.30.2010.10">
    <property type="entry name" value="Metalloproteases ('zincins'), catalytic domain"/>
    <property type="match status" value="1"/>
</dbReference>